<dbReference type="Pfam" id="PF16323">
    <property type="entry name" value="DUF4959"/>
    <property type="match status" value="1"/>
</dbReference>
<feature type="domain" description="DUF4959" evidence="1">
    <location>
        <begin position="27"/>
        <end position="114"/>
    </location>
</feature>
<comment type="caution">
    <text evidence="2">The sequence shown here is derived from an EMBL/GenBank/DDBJ whole genome shotgun (WGS) entry which is preliminary data.</text>
</comment>
<dbReference type="EMBL" id="JACOOH010000010">
    <property type="protein sequence ID" value="MBC5623406.1"/>
    <property type="molecule type" value="Genomic_DNA"/>
</dbReference>
<dbReference type="Proteomes" id="UP000646484">
    <property type="component" value="Unassembled WGS sequence"/>
</dbReference>
<proteinExistence type="predicted"/>
<dbReference type="PROSITE" id="PS51257">
    <property type="entry name" value="PROKAR_LIPOPROTEIN"/>
    <property type="match status" value="1"/>
</dbReference>
<dbReference type="InterPro" id="IPR032527">
    <property type="entry name" value="DUF4959"/>
</dbReference>
<gene>
    <name evidence="2" type="ORF">H8S64_20115</name>
</gene>
<keyword evidence="3" id="KW-1185">Reference proteome</keyword>
<name>A0ABR7D613_9BACT</name>
<sequence length="450" mass="51507">MKKLIYILLALWAFYGCQDDDAYFETSIPAENLSFTPIPGGAIMHYKLPSDGDILYIRVRYEDAFGKAMICSGSYACDSLVLLGFNEAQKGVPARVTLCNNNDLESEPVDVTFDTKDSGPVSFFEHLEVYPAWGSICLNYDIKEESKGMAHVFYVGEDPVSKQPDTLLINSFVLAQGAGSLQITPQQVRPSYDVVVRTEDFRGYMVKEKVWQNVEPLQIEKLNPVDFDFYDPENFSIEDPVYRLGKSYLFDGDLKGESCFGWEGWDNFCTYLSKEHCLGKPLFIIDMKEQKLPAEFRLYAMLYVRNSFPMGPSDWYPGWLEKYGDIWTSCYASKLPSSVTVYGSNDMADDASWEEIVHFEQDREIDNELRWCKRCNNGDYEYEIPSLDALSFAEPCYMRLSCPATGNEYRYVKFVINEVFYNPAGFENATSGSNYNKHVTIHELEIYTAK</sequence>
<accession>A0ABR7D613</accession>
<reference evidence="2 3" key="1">
    <citation type="submission" date="2020-08" db="EMBL/GenBank/DDBJ databases">
        <title>Genome public.</title>
        <authorList>
            <person name="Liu C."/>
            <person name="Sun Q."/>
        </authorList>
    </citation>
    <scope>NUCLEOTIDE SEQUENCE [LARGE SCALE GENOMIC DNA]</scope>
    <source>
        <strain evidence="2 3">NSJ-56</strain>
    </source>
</reference>
<organism evidence="2 3">
    <name type="scientific">Butyricimonas hominis</name>
    <dbReference type="NCBI Taxonomy" id="2763032"/>
    <lineage>
        <taxon>Bacteria</taxon>
        <taxon>Pseudomonadati</taxon>
        <taxon>Bacteroidota</taxon>
        <taxon>Bacteroidia</taxon>
        <taxon>Bacteroidales</taxon>
        <taxon>Odoribacteraceae</taxon>
        <taxon>Butyricimonas</taxon>
    </lineage>
</organism>
<evidence type="ECO:0000313" key="2">
    <source>
        <dbReference type="EMBL" id="MBC5623406.1"/>
    </source>
</evidence>
<evidence type="ECO:0000313" key="3">
    <source>
        <dbReference type="Proteomes" id="UP000646484"/>
    </source>
</evidence>
<evidence type="ECO:0000259" key="1">
    <source>
        <dbReference type="Pfam" id="PF16323"/>
    </source>
</evidence>
<dbReference type="RefSeq" id="WP_186978467.1">
    <property type="nucleotide sequence ID" value="NZ_JACOOH010000010.1"/>
</dbReference>
<protein>
    <submittedName>
        <fullName evidence="2">DUF4959 domain-containing protein</fullName>
    </submittedName>
</protein>